<comment type="similarity">
    <text evidence="1">Belongs to the LysR transcriptional regulatory family.</text>
</comment>
<dbReference type="SUPFAM" id="SSF53850">
    <property type="entry name" value="Periplasmic binding protein-like II"/>
    <property type="match status" value="1"/>
</dbReference>
<evidence type="ECO:0000313" key="6">
    <source>
        <dbReference type="Proteomes" id="UP000826550"/>
    </source>
</evidence>
<sequence>MNFNDLNIYKTIYETKSINKAAKELGYAQSNLTARLKAIEHELNSTLFVRSNQGVAPTDNGNKVYRFAVKALRNWQKLQDTLVIRKTILSSELLVNFLIAKKKFFITDYAVTIKKSNQLESELTQRYYDVVVTFNQFDLPNYRLKQTANLPACFLKGKQEDGSTCPIAINSDLTCPFRKLTLKLCPDKTRLLEIDSLETIMQLVKRGEAVALLPQYLIDNDYQKVNDHNFNIPYYCYQYQI</sequence>
<evidence type="ECO:0000256" key="2">
    <source>
        <dbReference type="ARBA" id="ARBA00023015"/>
    </source>
</evidence>
<proteinExistence type="inferred from homology"/>
<evidence type="ECO:0000259" key="4">
    <source>
        <dbReference type="PROSITE" id="PS50931"/>
    </source>
</evidence>
<feature type="domain" description="HTH lysR-type" evidence="4">
    <location>
        <begin position="1"/>
        <end position="58"/>
    </location>
</feature>
<evidence type="ECO:0000256" key="1">
    <source>
        <dbReference type="ARBA" id="ARBA00009437"/>
    </source>
</evidence>
<dbReference type="PANTHER" id="PTHR30126">
    <property type="entry name" value="HTH-TYPE TRANSCRIPTIONAL REGULATOR"/>
    <property type="match status" value="1"/>
</dbReference>
<keyword evidence="3" id="KW-0804">Transcription</keyword>
<dbReference type="SUPFAM" id="SSF46785">
    <property type="entry name" value="Winged helix' DNA-binding domain"/>
    <property type="match status" value="1"/>
</dbReference>
<dbReference type="Pfam" id="PF00126">
    <property type="entry name" value="HTH_1"/>
    <property type="match status" value="1"/>
</dbReference>
<keyword evidence="6" id="KW-1185">Reference proteome</keyword>
<dbReference type="PANTHER" id="PTHR30126:SF93">
    <property type="entry name" value="HTH LYSR-TYPE DOMAIN-CONTAINING PROTEIN"/>
    <property type="match status" value="1"/>
</dbReference>
<dbReference type="InterPro" id="IPR036390">
    <property type="entry name" value="WH_DNA-bd_sf"/>
</dbReference>
<dbReference type="InterPro" id="IPR036388">
    <property type="entry name" value="WH-like_DNA-bd_sf"/>
</dbReference>
<dbReference type="Gene3D" id="1.10.10.10">
    <property type="entry name" value="Winged helix-like DNA-binding domain superfamily/Winged helix DNA-binding domain"/>
    <property type="match status" value="1"/>
</dbReference>
<accession>A0ABX8W5Z0</accession>
<gene>
    <name evidence="5" type="ORF">GYM71_06990</name>
</gene>
<evidence type="ECO:0000256" key="3">
    <source>
        <dbReference type="ARBA" id="ARBA00023163"/>
    </source>
</evidence>
<dbReference type="PROSITE" id="PS50931">
    <property type="entry name" value="HTH_LYSR"/>
    <property type="match status" value="1"/>
</dbReference>
<dbReference type="Gene3D" id="3.40.190.10">
    <property type="entry name" value="Periplasmic binding protein-like II"/>
    <property type="match status" value="1"/>
</dbReference>
<organism evidence="5 6">
    <name type="scientific">Lactobacillus panisapium</name>
    <dbReference type="NCBI Taxonomy" id="2012495"/>
    <lineage>
        <taxon>Bacteria</taxon>
        <taxon>Bacillati</taxon>
        <taxon>Bacillota</taxon>
        <taxon>Bacilli</taxon>
        <taxon>Lactobacillales</taxon>
        <taxon>Lactobacillaceae</taxon>
        <taxon>Lactobacillus</taxon>
    </lineage>
</organism>
<evidence type="ECO:0000313" key="5">
    <source>
        <dbReference type="EMBL" id="QYN53185.1"/>
    </source>
</evidence>
<dbReference type="EMBL" id="CP048268">
    <property type="protein sequence ID" value="QYN53185.1"/>
    <property type="molecule type" value="Genomic_DNA"/>
</dbReference>
<protein>
    <submittedName>
        <fullName evidence="5">LysR family transcriptional regulator</fullName>
    </submittedName>
</protein>
<dbReference type="InterPro" id="IPR000847">
    <property type="entry name" value="LysR_HTH_N"/>
</dbReference>
<keyword evidence="2" id="KW-0805">Transcription regulation</keyword>
<reference evidence="5 6" key="1">
    <citation type="submission" date="2020-01" db="EMBL/GenBank/DDBJ databases">
        <title>Vast differences in strain-level diversity in the gut microbiota of two closely related honey bee species.</title>
        <authorList>
            <person name="Ellegaard K.M."/>
            <person name="Suenami S."/>
            <person name="Miyazaki R."/>
            <person name="Engel P."/>
        </authorList>
    </citation>
    <scope>NUCLEOTIDE SEQUENCE [LARGE SCALE GENOMIC DNA]</scope>
    <source>
        <strain evidence="5 6">ESL0416</strain>
    </source>
</reference>
<name>A0ABX8W5Z0_9LACO</name>
<dbReference type="Proteomes" id="UP000826550">
    <property type="component" value="Chromosome"/>
</dbReference>
<dbReference type="RefSeq" id="WP_220219952.1">
    <property type="nucleotide sequence ID" value="NZ_CP048268.1"/>
</dbReference>